<keyword evidence="3" id="KW-0677">Repeat</keyword>
<dbReference type="PANTHER" id="PTHR24388:SF53">
    <property type="entry name" value="CHORION TRANSCRIPTION FACTOR CF2-RELATED"/>
    <property type="match status" value="1"/>
</dbReference>
<accession>A0A1C3H841</accession>
<dbReference type="EMBL" id="LT560243">
    <property type="protein sequence ID" value="SAP35442.1"/>
    <property type="molecule type" value="mRNA"/>
</dbReference>
<evidence type="ECO:0000259" key="8">
    <source>
        <dbReference type="PROSITE" id="PS50157"/>
    </source>
</evidence>
<dbReference type="GO" id="GO:0005634">
    <property type="term" value="C:nucleus"/>
    <property type="evidence" value="ECO:0007669"/>
    <property type="project" value="UniProtKB-SubCell"/>
</dbReference>
<dbReference type="InterPro" id="IPR050527">
    <property type="entry name" value="Snail/Krueppel_Znf"/>
</dbReference>
<dbReference type="FunFam" id="3.30.160.60:FF:002343">
    <property type="entry name" value="Zinc finger protein 33A"/>
    <property type="match status" value="1"/>
</dbReference>
<feature type="domain" description="C2H2-type" evidence="8">
    <location>
        <begin position="309"/>
        <end position="336"/>
    </location>
</feature>
<feature type="non-terminal residue" evidence="9">
    <location>
        <position position="428"/>
    </location>
</feature>
<comment type="subcellular location">
    <subcellularLocation>
        <location evidence="1">Nucleus</location>
    </subcellularLocation>
</comment>
<feature type="domain" description="C2H2-type" evidence="8">
    <location>
        <begin position="90"/>
        <end position="117"/>
    </location>
</feature>
<evidence type="ECO:0000313" key="9">
    <source>
        <dbReference type="EMBL" id="SAP35442.1"/>
    </source>
</evidence>
<dbReference type="SMART" id="SM00355">
    <property type="entry name" value="ZnF_C2H2"/>
    <property type="match status" value="8"/>
</dbReference>
<evidence type="ECO:0000256" key="2">
    <source>
        <dbReference type="ARBA" id="ARBA00022723"/>
    </source>
</evidence>
<protein>
    <submittedName>
        <fullName evidence="9">Kr2</fullName>
    </submittedName>
</protein>
<keyword evidence="4 7" id="KW-0863">Zinc-finger</keyword>
<dbReference type="InterPro" id="IPR013087">
    <property type="entry name" value="Znf_C2H2_type"/>
</dbReference>
<dbReference type="InterPro" id="IPR036236">
    <property type="entry name" value="Znf_C2H2_sf"/>
</dbReference>
<organism evidence="9">
    <name type="scientific">Euperipatoides kanangrensis</name>
    <dbReference type="NCBI Taxonomy" id="488523"/>
    <lineage>
        <taxon>Eukaryota</taxon>
        <taxon>Metazoa</taxon>
        <taxon>Ecdysozoa</taxon>
        <taxon>Onychophora</taxon>
        <taxon>Udeonychophora</taxon>
        <taxon>Euonychophora</taxon>
        <taxon>Peripatopsidae</taxon>
        <taxon>Euperipatoides</taxon>
    </lineage>
</organism>
<feature type="domain" description="C2H2-type" evidence="8">
    <location>
        <begin position="174"/>
        <end position="202"/>
    </location>
</feature>
<dbReference type="SMR" id="A0A1C3H841"/>
<dbReference type="PROSITE" id="PS00028">
    <property type="entry name" value="ZINC_FINGER_C2H2_1"/>
    <property type="match status" value="8"/>
</dbReference>
<dbReference type="PROSITE" id="PS50157">
    <property type="entry name" value="ZINC_FINGER_C2H2_2"/>
    <property type="match status" value="8"/>
</dbReference>
<reference evidence="9" key="1">
    <citation type="submission" date="2016-03" db="EMBL/GenBank/DDBJ databases">
        <title>Onychophoran segmentation.</title>
        <authorList>
            <person name="Janssen R."/>
        </authorList>
    </citation>
    <scope>NUCLEOTIDE SEQUENCE</scope>
    <source>
        <tissue evidence="9">Embryonic</tissue>
    </source>
</reference>
<dbReference type="FunFam" id="3.30.160.60:FF:000145">
    <property type="entry name" value="Zinc finger protein 574"/>
    <property type="match status" value="1"/>
</dbReference>
<evidence type="ECO:0000256" key="4">
    <source>
        <dbReference type="ARBA" id="ARBA00022771"/>
    </source>
</evidence>
<gene>
    <name evidence="9" type="primary">Kruppel-2</name>
</gene>
<evidence type="ECO:0000256" key="5">
    <source>
        <dbReference type="ARBA" id="ARBA00022833"/>
    </source>
</evidence>
<name>A0A1C3H841_9BILA</name>
<sequence>ASMLTSSMIGQGMVGSNMVNPSLLSSAMMDASWSESEESCQKRQRGNKIGAKLQPRLKERRFVCEVCNKGFGYKHVLQNHERIHNGEKPFECPNCPKKFSREHHLKNHLRQHTGEEPYKCTFCAGTFKQFGTLQRHLRVHTGEKPYICDLCEAKFADRTGYKSHMHLHTGEKPYTCTICNASFRLDKQLRVHIERMHTTVEEFEDAKPISLELLGVGGDKQNKDKHITILQEDGFNISHQVHWKAQKGEGLNVKLEITRDLNRIGDSDSLDESDDRKDPFQCNECHKKFTRKRSLASHMMKHSKSSAMFKCEYCPRRFANIGHLQLHLPWHTDEKRYLCEVCGATFAYKRGFRSHMNVHMDCCSKKKKKKKSATLRASIHEASATVHSSVVVTRVPLNLRELLLSISQACTLFLAQSFIVNLIVGSCI</sequence>
<dbReference type="GO" id="GO:0008270">
    <property type="term" value="F:zinc ion binding"/>
    <property type="evidence" value="ECO:0007669"/>
    <property type="project" value="UniProtKB-KW"/>
</dbReference>
<evidence type="ECO:0000256" key="1">
    <source>
        <dbReference type="ARBA" id="ARBA00004123"/>
    </source>
</evidence>
<feature type="domain" description="C2H2-type" evidence="8">
    <location>
        <begin position="118"/>
        <end position="145"/>
    </location>
</feature>
<dbReference type="SUPFAM" id="SSF57667">
    <property type="entry name" value="beta-beta-alpha zinc fingers"/>
    <property type="match status" value="5"/>
</dbReference>
<dbReference type="Pfam" id="PF12874">
    <property type="entry name" value="zf-met"/>
    <property type="match status" value="1"/>
</dbReference>
<feature type="non-terminal residue" evidence="9">
    <location>
        <position position="1"/>
    </location>
</feature>
<feature type="domain" description="C2H2-type" evidence="8">
    <location>
        <begin position="337"/>
        <end position="359"/>
    </location>
</feature>
<dbReference type="PANTHER" id="PTHR24388">
    <property type="entry name" value="ZINC FINGER PROTEIN"/>
    <property type="match status" value="1"/>
</dbReference>
<evidence type="ECO:0000256" key="6">
    <source>
        <dbReference type="ARBA" id="ARBA00023242"/>
    </source>
</evidence>
<keyword evidence="6" id="KW-0539">Nucleus</keyword>
<dbReference type="AlphaFoldDB" id="A0A1C3H841"/>
<dbReference type="FunFam" id="3.30.160.60:FF:000065">
    <property type="entry name" value="B-cell CLL/lymphoma 6, member B"/>
    <property type="match status" value="2"/>
</dbReference>
<dbReference type="Pfam" id="PF00096">
    <property type="entry name" value="zf-C2H2"/>
    <property type="match status" value="7"/>
</dbReference>
<feature type="domain" description="C2H2-type" evidence="8">
    <location>
        <begin position="146"/>
        <end position="173"/>
    </location>
</feature>
<evidence type="ECO:0000256" key="3">
    <source>
        <dbReference type="ARBA" id="ARBA00022737"/>
    </source>
</evidence>
<dbReference type="GO" id="GO:0000981">
    <property type="term" value="F:DNA-binding transcription factor activity, RNA polymerase II-specific"/>
    <property type="evidence" value="ECO:0007669"/>
    <property type="project" value="TreeGrafter"/>
</dbReference>
<proteinExistence type="evidence at transcript level"/>
<keyword evidence="5" id="KW-0862">Zinc</keyword>
<feature type="domain" description="C2H2-type" evidence="8">
    <location>
        <begin position="62"/>
        <end position="89"/>
    </location>
</feature>
<dbReference type="FunFam" id="3.30.160.60:FF:001049">
    <property type="entry name" value="zinc finger protein 319"/>
    <property type="match status" value="1"/>
</dbReference>
<dbReference type="GO" id="GO:0000978">
    <property type="term" value="F:RNA polymerase II cis-regulatory region sequence-specific DNA binding"/>
    <property type="evidence" value="ECO:0007669"/>
    <property type="project" value="TreeGrafter"/>
</dbReference>
<evidence type="ECO:0000256" key="7">
    <source>
        <dbReference type="PROSITE-ProRule" id="PRU00042"/>
    </source>
</evidence>
<feature type="domain" description="C2H2-type" evidence="8">
    <location>
        <begin position="280"/>
        <end position="307"/>
    </location>
</feature>
<dbReference type="Gene3D" id="3.30.160.60">
    <property type="entry name" value="Classic Zinc Finger"/>
    <property type="match status" value="7"/>
</dbReference>
<dbReference type="FunFam" id="3.30.160.60:FF:000710">
    <property type="entry name" value="Zinc finger protein 768"/>
    <property type="match status" value="1"/>
</dbReference>
<keyword evidence="2" id="KW-0479">Metal-binding</keyword>